<dbReference type="InterPro" id="IPR050669">
    <property type="entry name" value="Hemerythrin"/>
</dbReference>
<proteinExistence type="inferred from homology"/>
<dbReference type="InterPro" id="IPR012312">
    <property type="entry name" value="Hemerythrin-like"/>
</dbReference>
<accession>A0A161Y5A0</accession>
<dbReference type="PROSITE" id="PS00550">
    <property type="entry name" value="HEMERYTHRINS"/>
    <property type="match status" value="1"/>
</dbReference>
<evidence type="ECO:0000313" key="6">
    <source>
        <dbReference type="Proteomes" id="UP000076603"/>
    </source>
</evidence>
<dbReference type="GO" id="GO:0046872">
    <property type="term" value="F:metal ion binding"/>
    <property type="evidence" value="ECO:0007669"/>
    <property type="project" value="UniProtKB-KW"/>
</dbReference>
<sequence length="134" mass="15993">MLNLFTDRLLVQVEKIDEQHKIIFSIIEEFYNVSMNGGSKENIVQVFNNLKNHLEQHFADEEGYMIKYNFENYEEHKEKHNIFMRKVYTLENAFKCEHIPLTKLAEANEFFSEGLLTHISEVDDKLGVFLRDKF</sequence>
<dbReference type="OrthoDB" id="9797092at2"/>
<comment type="caution">
    <text evidence="5">The sequence shown here is derived from an EMBL/GenBank/DDBJ whole genome shotgun (WGS) entry which is preliminary data.</text>
</comment>
<dbReference type="Gene3D" id="1.20.120.50">
    <property type="entry name" value="Hemerythrin-like"/>
    <property type="match status" value="1"/>
</dbReference>
<reference evidence="5 6" key="1">
    <citation type="submission" date="2016-04" db="EMBL/GenBank/DDBJ databases">
        <title>Genome sequence of Clostridium magnum DSM 2767.</title>
        <authorList>
            <person name="Poehlein A."/>
            <person name="Uhlig R."/>
            <person name="Fischer R."/>
            <person name="Bahl H."/>
            <person name="Daniel R."/>
        </authorList>
    </citation>
    <scope>NUCLEOTIDE SEQUENCE [LARGE SCALE GENOMIC DNA]</scope>
    <source>
        <strain evidence="5 6">DSM 2767</strain>
    </source>
</reference>
<dbReference type="PANTHER" id="PTHR37164:SF1">
    <property type="entry name" value="BACTERIOHEMERYTHRIN"/>
    <property type="match status" value="1"/>
</dbReference>
<comment type="similarity">
    <text evidence="1">Belongs to the hemerythrin family.</text>
</comment>
<dbReference type="Proteomes" id="UP000076603">
    <property type="component" value="Unassembled WGS sequence"/>
</dbReference>
<evidence type="ECO:0000256" key="1">
    <source>
        <dbReference type="ARBA" id="ARBA00010587"/>
    </source>
</evidence>
<dbReference type="PANTHER" id="PTHR37164">
    <property type="entry name" value="BACTERIOHEMERYTHRIN"/>
    <property type="match status" value="1"/>
</dbReference>
<protein>
    <submittedName>
        <fullName evidence="5">Bacteriohemerythrin</fullName>
    </submittedName>
</protein>
<evidence type="ECO:0000313" key="5">
    <source>
        <dbReference type="EMBL" id="KZL93369.1"/>
    </source>
</evidence>
<dbReference type="RefSeq" id="WP_066617191.1">
    <property type="nucleotide sequence ID" value="NZ_FQXL01000015.1"/>
</dbReference>
<dbReference type="InterPro" id="IPR016131">
    <property type="entry name" value="Haemerythrin_Fe_BS"/>
</dbReference>
<dbReference type="NCBIfam" id="NF033749">
    <property type="entry name" value="bact_hemeryth"/>
    <property type="match status" value="1"/>
</dbReference>
<dbReference type="CDD" id="cd12107">
    <property type="entry name" value="Hemerythrin"/>
    <property type="match status" value="1"/>
</dbReference>
<keyword evidence="2" id="KW-0479">Metal-binding</keyword>
<dbReference type="SUPFAM" id="SSF47188">
    <property type="entry name" value="Hemerythrin-like"/>
    <property type="match status" value="1"/>
</dbReference>
<dbReference type="NCBIfam" id="TIGR02481">
    <property type="entry name" value="hemeryth_dom"/>
    <property type="match status" value="1"/>
</dbReference>
<keyword evidence="3" id="KW-0408">Iron</keyword>
<organism evidence="5 6">
    <name type="scientific">Clostridium magnum DSM 2767</name>
    <dbReference type="NCBI Taxonomy" id="1121326"/>
    <lineage>
        <taxon>Bacteria</taxon>
        <taxon>Bacillati</taxon>
        <taxon>Bacillota</taxon>
        <taxon>Clostridia</taxon>
        <taxon>Eubacteriales</taxon>
        <taxon>Clostridiaceae</taxon>
        <taxon>Clostridium</taxon>
    </lineage>
</organism>
<dbReference type="InterPro" id="IPR035938">
    <property type="entry name" value="Hemerythrin-like_sf"/>
</dbReference>
<evidence type="ECO:0000256" key="2">
    <source>
        <dbReference type="ARBA" id="ARBA00022723"/>
    </source>
</evidence>
<dbReference type="InterPro" id="IPR012827">
    <property type="entry name" value="Hemerythrin_metal-bd"/>
</dbReference>
<name>A0A161Y5A0_9CLOT</name>
<dbReference type="STRING" id="1121326.CLMAG_03930"/>
<evidence type="ECO:0000259" key="4">
    <source>
        <dbReference type="Pfam" id="PF01814"/>
    </source>
</evidence>
<evidence type="ECO:0000256" key="3">
    <source>
        <dbReference type="ARBA" id="ARBA00023004"/>
    </source>
</evidence>
<dbReference type="PATRIC" id="fig|1121326.3.peg.370"/>
<keyword evidence="6" id="KW-1185">Reference proteome</keyword>
<dbReference type="EMBL" id="LWAE01000001">
    <property type="protein sequence ID" value="KZL93369.1"/>
    <property type="molecule type" value="Genomic_DNA"/>
</dbReference>
<dbReference type="AlphaFoldDB" id="A0A161Y5A0"/>
<gene>
    <name evidence="5" type="ORF">CLMAG_03930</name>
</gene>
<dbReference type="Pfam" id="PF01814">
    <property type="entry name" value="Hemerythrin"/>
    <property type="match status" value="1"/>
</dbReference>
<feature type="domain" description="Hemerythrin-like" evidence="4">
    <location>
        <begin position="13"/>
        <end position="126"/>
    </location>
</feature>